<name>A0AAD5SU09_9FUNG</name>
<dbReference type="InterPro" id="IPR052228">
    <property type="entry name" value="Sec_Metab_Biosynth_Oxidored"/>
</dbReference>
<dbReference type="Gene3D" id="3.40.50.720">
    <property type="entry name" value="NAD(P)-binding Rossmann-like Domain"/>
    <property type="match status" value="1"/>
</dbReference>
<evidence type="ECO:0000313" key="3">
    <source>
        <dbReference type="Proteomes" id="UP001211907"/>
    </source>
</evidence>
<comment type="caution">
    <text evidence="2">The sequence shown here is derived from an EMBL/GenBank/DDBJ whole genome shotgun (WGS) entry which is preliminary data.</text>
</comment>
<gene>
    <name evidence="2" type="ORF">HK100_003417</name>
</gene>
<keyword evidence="1" id="KW-0560">Oxidoreductase</keyword>
<evidence type="ECO:0008006" key="4">
    <source>
        <dbReference type="Google" id="ProtNLM"/>
    </source>
</evidence>
<organism evidence="2 3">
    <name type="scientific">Physocladia obscura</name>
    <dbReference type="NCBI Taxonomy" id="109957"/>
    <lineage>
        <taxon>Eukaryota</taxon>
        <taxon>Fungi</taxon>
        <taxon>Fungi incertae sedis</taxon>
        <taxon>Chytridiomycota</taxon>
        <taxon>Chytridiomycota incertae sedis</taxon>
        <taxon>Chytridiomycetes</taxon>
        <taxon>Chytridiales</taxon>
        <taxon>Chytriomycetaceae</taxon>
        <taxon>Physocladia</taxon>
    </lineage>
</organism>
<dbReference type="PANTHER" id="PTHR47534:SF3">
    <property type="entry name" value="ALCOHOL DEHYDROGENASE-LIKE C-TERMINAL DOMAIN-CONTAINING PROTEIN"/>
    <property type="match status" value="1"/>
</dbReference>
<proteinExistence type="predicted"/>
<dbReference type="PANTHER" id="PTHR47534">
    <property type="entry name" value="YALI0E05731P"/>
    <property type="match status" value="1"/>
</dbReference>
<dbReference type="GO" id="GO:0016491">
    <property type="term" value="F:oxidoreductase activity"/>
    <property type="evidence" value="ECO:0007669"/>
    <property type="project" value="UniProtKB-KW"/>
</dbReference>
<evidence type="ECO:0000313" key="2">
    <source>
        <dbReference type="EMBL" id="KAJ3108595.1"/>
    </source>
</evidence>
<sequence length="304" mass="32945">MQPKVVCVVGGTSGLGAAVAKQLGATLKPVKVFIAGRTLPQNASPESTTTLTSPRFEYARIDVTSMKQCIAFADAVAADPLVKEHGLSALVLSAGNLNFALSRHVTPEGLERTFALNYLSKFAIINRLMPALLRANSARIVSVLAGGNGGYFDINDIQMQKGSYNCIKQATQTGVLVDLMTVQLSSLYSQPVPTSLSLAPPRFYHFFPGIMNTNNPTNANLPWYITTPLKLILPLVGQNPDVVARTNILPLLETSYLDLSLLSSGSLIHPGLKLAKHYDVLKDTSVRERLWEESKNLVDNILLE</sequence>
<evidence type="ECO:0000256" key="1">
    <source>
        <dbReference type="ARBA" id="ARBA00023002"/>
    </source>
</evidence>
<protein>
    <recommendedName>
        <fullName evidence="4">NAD(P)-binding protein</fullName>
    </recommendedName>
</protein>
<keyword evidence="3" id="KW-1185">Reference proteome</keyword>
<reference evidence="2" key="1">
    <citation type="submission" date="2020-05" db="EMBL/GenBank/DDBJ databases">
        <title>Phylogenomic resolution of chytrid fungi.</title>
        <authorList>
            <person name="Stajich J.E."/>
            <person name="Amses K."/>
            <person name="Simmons R."/>
            <person name="Seto K."/>
            <person name="Myers J."/>
            <person name="Bonds A."/>
            <person name="Quandt C.A."/>
            <person name="Barry K."/>
            <person name="Liu P."/>
            <person name="Grigoriev I."/>
            <person name="Longcore J.E."/>
            <person name="James T.Y."/>
        </authorList>
    </citation>
    <scope>NUCLEOTIDE SEQUENCE</scope>
    <source>
        <strain evidence="2">JEL0513</strain>
    </source>
</reference>
<dbReference type="InterPro" id="IPR002347">
    <property type="entry name" value="SDR_fam"/>
</dbReference>
<accession>A0AAD5SU09</accession>
<dbReference type="AlphaFoldDB" id="A0AAD5SU09"/>
<dbReference type="SUPFAM" id="SSF51735">
    <property type="entry name" value="NAD(P)-binding Rossmann-fold domains"/>
    <property type="match status" value="1"/>
</dbReference>
<dbReference type="Pfam" id="PF00106">
    <property type="entry name" value="adh_short"/>
    <property type="match status" value="1"/>
</dbReference>
<dbReference type="EMBL" id="JADGJH010001852">
    <property type="protein sequence ID" value="KAJ3108595.1"/>
    <property type="molecule type" value="Genomic_DNA"/>
</dbReference>
<dbReference type="InterPro" id="IPR036291">
    <property type="entry name" value="NAD(P)-bd_dom_sf"/>
</dbReference>
<dbReference type="Proteomes" id="UP001211907">
    <property type="component" value="Unassembled WGS sequence"/>
</dbReference>